<proteinExistence type="predicted"/>
<gene>
    <name evidence="2" type="ORF">T02_11205</name>
</gene>
<organism evidence="2 3">
    <name type="scientific">Trichinella nativa</name>
    <dbReference type="NCBI Taxonomy" id="6335"/>
    <lineage>
        <taxon>Eukaryota</taxon>
        <taxon>Metazoa</taxon>
        <taxon>Ecdysozoa</taxon>
        <taxon>Nematoda</taxon>
        <taxon>Enoplea</taxon>
        <taxon>Dorylaimia</taxon>
        <taxon>Trichinellida</taxon>
        <taxon>Trichinellidae</taxon>
        <taxon>Trichinella</taxon>
    </lineage>
</organism>
<protein>
    <submittedName>
        <fullName evidence="2">Uncharacterized protein</fullName>
    </submittedName>
</protein>
<sequence length="138" mass="15688">MNIGQPRKKAILFLAFVHLQLYSVRYLSLLWQKSLTCRKTGIGKPFIPSTPYGFLDASSTPPKFISFTFFTLTILDQIHFTFTFILYEINSSNGISKFIFDPGVHRPPLDPYAFVDRLDSPIHPRGSISTYLATPVVK</sequence>
<accession>A0A0V1KPT3</accession>
<dbReference type="AlphaFoldDB" id="A0A0V1KPT3"/>
<feature type="transmembrane region" description="Helical" evidence="1">
    <location>
        <begin position="12"/>
        <end position="31"/>
    </location>
</feature>
<dbReference type="OrthoDB" id="10585582at2759"/>
<keyword evidence="1" id="KW-0812">Transmembrane</keyword>
<keyword evidence="1" id="KW-1133">Transmembrane helix</keyword>
<dbReference type="EMBL" id="JYDW01000334">
    <property type="protein sequence ID" value="KRZ49121.1"/>
    <property type="molecule type" value="Genomic_DNA"/>
</dbReference>
<evidence type="ECO:0000313" key="3">
    <source>
        <dbReference type="Proteomes" id="UP000054721"/>
    </source>
</evidence>
<name>A0A0V1KPT3_9BILA</name>
<keyword evidence="1" id="KW-0472">Membrane</keyword>
<evidence type="ECO:0000313" key="2">
    <source>
        <dbReference type="EMBL" id="KRZ49121.1"/>
    </source>
</evidence>
<keyword evidence="3" id="KW-1185">Reference proteome</keyword>
<reference evidence="2 3" key="1">
    <citation type="submission" date="2015-05" db="EMBL/GenBank/DDBJ databases">
        <title>Evolution of Trichinella species and genotypes.</title>
        <authorList>
            <person name="Korhonen P.K."/>
            <person name="Edoardo P."/>
            <person name="Giuseppe L.R."/>
            <person name="Gasser R.B."/>
        </authorList>
    </citation>
    <scope>NUCLEOTIDE SEQUENCE [LARGE SCALE GENOMIC DNA]</scope>
    <source>
        <strain evidence="2">ISS10</strain>
    </source>
</reference>
<dbReference type="Proteomes" id="UP000054721">
    <property type="component" value="Unassembled WGS sequence"/>
</dbReference>
<comment type="caution">
    <text evidence="2">The sequence shown here is derived from an EMBL/GenBank/DDBJ whole genome shotgun (WGS) entry which is preliminary data.</text>
</comment>
<evidence type="ECO:0000256" key="1">
    <source>
        <dbReference type="SAM" id="Phobius"/>
    </source>
</evidence>